<sequence>MHMLDLIDKKKKGKRLSKEEIYYIVQGYTEGAIPDYQISALLMAIYFQGMDAEETRMLTMAMVESGDQIDLSAIEGVKVDKHSTGGVGDKVSLVVIPLVASLGIPVAKMSGRGLGHTGGTIDKLESIEGFDISLSMEKFIENVNTNKMAIVGQTGDLTPADKKLYALRDVTATVDSIPLIASSIMSKKIASGSDAIVLDVKVGNGAFMKTLDDARALAKAMVSIGRGLGRDTVAVLTNMNEPLGKEVGNANEVREAIKTLKGEGMQDLVNVSVTIAGHMAVLGGAFDSIEVAEKAIRENMKNGKALEMLKTLVKIQGGNVSQIENPDLLPTAKISVPVIAKKKGFVHEIKAEEIGTSAMLLGAGRETKEDVIDYAAGITLHKKVGDEVTEGDVLCTLLTNRENYQDAYDKAQEAYDIADERPEHIPFILDVITEA</sequence>
<accession>A0A1I4Y4N8</accession>
<keyword evidence="13" id="KW-1185">Reference proteome</keyword>
<dbReference type="RefSeq" id="WP_074909620.1">
    <property type="nucleotide sequence ID" value="NZ_FOVK01000001.1"/>
</dbReference>
<evidence type="ECO:0000256" key="10">
    <source>
        <dbReference type="ARBA" id="ARBA00048525"/>
    </source>
</evidence>
<comment type="catalytic activity">
    <reaction evidence="1">
        <text>2'-deoxyuridine + phosphate = 2-deoxy-alpha-D-ribose 1-phosphate + uracil</text>
        <dbReference type="Rhea" id="RHEA:22824"/>
        <dbReference type="ChEBI" id="CHEBI:16450"/>
        <dbReference type="ChEBI" id="CHEBI:17568"/>
        <dbReference type="ChEBI" id="CHEBI:43474"/>
        <dbReference type="ChEBI" id="CHEBI:57259"/>
        <dbReference type="EC" id="2.4.2.2"/>
    </reaction>
</comment>
<proteinExistence type="inferred from homology"/>
<evidence type="ECO:0000256" key="3">
    <source>
        <dbReference type="ARBA" id="ARBA00006915"/>
    </source>
</evidence>
<keyword evidence="8" id="KW-0808">Transferase</keyword>
<gene>
    <name evidence="12" type="ORF">SAMN04488695_101396</name>
</gene>
<dbReference type="OrthoDB" id="9763887at2"/>
<dbReference type="GO" id="GO:0006206">
    <property type="term" value="P:pyrimidine nucleobase metabolic process"/>
    <property type="evidence" value="ECO:0007669"/>
    <property type="project" value="InterPro"/>
</dbReference>
<evidence type="ECO:0000256" key="7">
    <source>
        <dbReference type="ARBA" id="ARBA00022676"/>
    </source>
</evidence>
<evidence type="ECO:0000313" key="13">
    <source>
        <dbReference type="Proteomes" id="UP000181899"/>
    </source>
</evidence>
<dbReference type="eggNOG" id="COG0213">
    <property type="taxonomic scope" value="Bacteria"/>
</dbReference>
<dbReference type="GO" id="GO:0005829">
    <property type="term" value="C:cytosol"/>
    <property type="evidence" value="ECO:0007669"/>
    <property type="project" value="TreeGrafter"/>
</dbReference>
<comment type="catalytic activity">
    <reaction evidence="9">
        <text>uridine + phosphate = alpha-D-ribose 1-phosphate + uracil</text>
        <dbReference type="Rhea" id="RHEA:24388"/>
        <dbReference type="ChEBI" id="CHEBI:16704"/>
        <dbReference type="ChEBI" id="CHEBI:17568"/>
        <dbReference type="ChEBI" id="CHEBI:43474"/>
        <dbReference type="ChEBI" id="CHEBI:57720"/>
        <dbReference type="EC" id="2.4.2.2"/>
    </reaction>
</comment>
<reference evidence="12 13" key="1">
    <citation type="submission" date="2016-10" db="EMBL/GenBank/DDBJ databases">
        <authorList>
            <person name="de Groot N.N."/>
        </authorList>
    </citation>
    <scope>NUCLEOTIDE SEQUENCE [LARGE SCALE GENOMIC DNA]</scope>
    <source>
        <strain evidence="12 13">ML2</strain>
    </source>
</reference>
<dbReference type="InterPro" id="IPR035902">
    <property type="entry name" value="Nuc_phospho_transferase"/>
</dbReference>
<dbReference type="InterPro" id="IPR017872">
    <property type="entry name" value="Pyrmidine_PPase_CS"/>
</dbReference>
<dbReference type="PANTHER" id="PTHR10515:SF0">
    <property type="entry name" value="THYMIDINE PHOSPHORYLASE"/>
    <property type="match status" value="1"/>
</dbReference>
<dbReference type="InterPro" id="IPR000312">
    <property type="entry name" value="Glycosyl_Trfase_fam3"/>
</dbReference>
<dbReference type="InterPro" id="IPR013102">
    <property type="entry name" value="PYNP_C"/>
</dbReference>
<dbReference type="Gene3D" id="1.20.970.10">
    <property type="entry name" value="Transferase, Pyrimidine Nucleoside Phosphorylase, Chain C"/>
    <property type="match status" value="1"/>
</dbReference>
<name>A0A1I4Y4N8_9CLOT</name>
<dbReference type="PANTHER" id="PTHR10515">
    <property type="entry name" value="THYMIDINE PHOSPHORYLASE"/>
    <property type="match status" value="1"/>
</dbReference>
<dbReference type="GO" id="GO:0004645">
    <property type="term" value="F:1,4-alpha-oligoglucan phosphorylase activity"/>
    <property type="evidence" value="ECO:0007669"/>
    <property type="project" value="InterPro"/>
</dbReference>
<dbReference type="NCBIfam" id="NF004747">
    <property type="entry name" value="PRK06078.1"/>
    <property type="match status" value="1"/>
</dbReference>
<dbReference type="Gene3D" id="3.90.1170.30">
    <property type="entry name" value="Pyrimidine nucleoside phosphorylase-like, C-terminal domain"/>
    <property type="match status" value="1"/>
</dbReference>
<dbReference type="PROSITE" id="PS00647">
    <property type="entry name" value="THYMID_PHOSPHORYLASE"/>
    <property type="match status" value="1"/>
</dbReference>
<evidence type="ECO:0000313" key="12">
    <source>
        <dbReference type="EMBL" id="SFN33026.1"/>
    </source>
</evidence>
<dbReference type="Pfam" id="PF00591">
    <property type="entry name" value="Glycos_transf_3"/>
    <property type="match status" value="1"/>
</dbReference>
<evidence type="ECO:0000256" key="8">
    <source>
        <dbReference type="ARBA" id="ARBA00022679"/>
    </source>
</evidence>
<evidence type="ECO:0000259" key="11">
    <source>
        <dbReference type="SMART" id="SM00941"/>
    </source>
</evidence>
<dbReference type="SMART" id="SM00941">
    <property type="entry name" value="PYNP_C"/>
    <property type="match status" value="1"/>
</dbReference>
<dbReference type="NCBIfam" id="NF004490">
    <property type="entry name" value="PRK05820.1"/>
    <property type="match status" value="1"/>
</dbReference>
<dbReference type="SUPFAM" id="SSF47648">
    <property type="entry name" value="Nucleoside phosphorylase/phosphoribosyltransferase N-terminal domain"/>
    <property type="match status" value="1"/>
</dbReference>
<protein>
    <recommendedName>
        <fullName evidence="6">Pyrimidine-nucleoside phosphorylase</fullName>
        <ecNumber evidence="5">2.4.2.2</ecNumber>
    </recommendedName>
</protein>
<dbReference type="InterPro" id="IPR036320">
    <property type="entry name" value="Glycosyl_Trfase_fam3_N_dom_sf"/>
</dbReference>
<comment type="function">
    <text evidence="2">Catalyzes phosphorolysis of the pyrimidine nucleosides uridine, thymidine and 2'-deoxyuridine with the formation of the corresponding pyrimidine base and ribose-1-phosphate.</text>
</comment>
<dbReference type="InterPro" id="IPR000053">
    <property type="entry name" value="Thymidine/pyrmidine_PPase"/>
</dbReference>
<evidence type="ECO:0000256" key="4">
    <source>
        <dbReference type="ARBA" id="ARBA00011738"/>
    </source>
</evidence>
<evidence type="ECO:0000256" key="9">
    <source>
        <dbReference type="ARBA" id="ARBA00048453"/>
    </source>
</evidence>
<dbReference type="SUPFAM" id="SSF54680">
    <property type="entry name" value="Pyrimidine nucleoside phosphorylase C-terminal domain"/>
    <property type="match status" value="1"/>
</dbReference>
<dbReference type="InterPro" id="IPR017459">
    <property type="entry name" value="Glycosyl_Trfase_fam3_N_dom"/>
</dbReference>
<dbReference type="Gene3D" id="3.40.1030.10">
    <property type="entry name" value="Nucleoside phosphorylase/phosphoribosyltransferase catalytic domain"/>
    <property type="match status" value="1"/>
</dbReference>
<dbReference type="STRING" id="398199.SAMN05421804_10422"/>
<comment type="subunit">
    <text evidence="4">Homodimer.</text>
</comment>
<dbReference type="InterPro" id="IPR018090">
    <property type="entry name" value="Pyrmidine_PPas_bac/euk"/>
</dbReference>
<dbReference type="Pfam" id="PF07831">
    <property type="entry name" value="PYNP_C"/>
    <property type="match status" value="1"/>
</dbReference>
<dbReference type="Proteomes" id="UP000181899">
    <property type="component" value="Unassembled WGS sequence"/>
</dbReference>
<dbReference type="Pfam" id="PF02885">
    <property type="entry name" value="Glycos_trans_3N"/>
    <property type="match status" value="1"/>
</dbReference>
<feature type="domain" description="Pyrimidine nucleoside phosphorylase C-terminal" evidence="11">
    <location>
        <begin position="345"/>
        <end position="418"/>
    </location>
</feature>
<organism evidence="12 13">
    <name type="scientific">Proteiniclasticum ruminis</name>
    <dbReference type="NCBI Taxonomy" id="398199"/>
    <lineage>
        <taxon>Bacteria</taxon>
        <taxon>Bacillati</taxon>
        <taxon>Bacillota</taxon>
        <taxon>Clostridia</taxon>
        <taxon>Eubacteriales</taxon>
        <taxon>Clostridiaceae</taxon>
        <taxon>Proteiniclasticum</taxon>
    </lineage>
</organism>
<dbReference type="EC" id="2.4.2.2" evidence="5"/>
<dbReference type="GO" id="GO:0009032">
    <property type="term" value="F:thymidine phosphorylase activity"/>
    <property type="evidence" value="ECO:0007669"/>
    <property type="project" value="TreeGrafter"/>
</dbReference>
<keyword evidence="7" id="KW-0328">Glycosyltransferase</keyword>
<dbReference type="InterPro" id="IPR036566">
    <property type="entry name" value="PYNP-like_C_sf"/>
</dbReference>
<evidence type="ECO:0000256" key="1">
    <source>
        <dbReference type="ARBA" id="ARBA00001066"/>
    </source>
</evidence>
<comment type="catalytic activity">
    <reaction evidence="10">
        <text>thymidine + phosphate = 2-deoxy-alpha-D-ribose 1-phosphate + thymine</text>
        <dbReference type="Rhea" id="RHEA:16037"/>
        <dbReference type="ChEBI" id="CHEBI:17748"/>
        <dbReference type="ChEBI" id="CHEBI:17821"/>
        <dbReference type="ChEBI" id="CHEBI:43474"/>
        <dbReference type="ChEBI" id="CHEBI:57259"/>
        <dbReference type="EC" id="2.4.2.2"/>
    </reaction>
</comment>
<comment type="similarity">
    <text evidence="3">Belongs to the thymidine/pyrimidine-nucleoside phosphorylase family.</text>
</comment>
<dbReference type="AlphaFoldDB" id="A0A1I4Y4N8"/>
<dbReference type="PIRSF" id="PIRSF000478">
    <property type="entry name" value="TP_PyNP"/>
    <property type="match status" value="1"/>
</dbReference>
<dbReference type="EMBL" id="FOVK01000001">
    <property type="protein sequence ID" value="SFN33026.1"/>
    <property type="molecule type" value="Genomic_DNA"/>
</dbReference>
<evidence type="ECO:0000256" key="5">
    <source>
        <dbReference type="ARBA" id="ARBA00011889"/>
    </source>
</evidence>
<dbReference type="SUPFAM" id="SSF52418">
    <property type="entry name" value="Nucleoside phosphorylase/phosphoribosyltransferase catalytic domain"/>
    <property type="match status" value="1"/>
</dbReference>
<evidence type="ECO:0000256" key="2">
    <source>
        <dbReference type="ARBA" id="ARBA00003877"/>
    </source>
</evidence>
<dbReference type="GO" id="GO:0006213">
    <property type="term" value="P:pyrimidine nucleoside metabolic process"/>
    <property type="evidence" value="ECO:0007669"/>
    <property type="project" value="InterPro"/>
</dbReference>
<evidence type="ECO:0000256" key="6">
    <source>
        <dbReference type="ARBA" id="ARBA00014680"/>
    </source>
</evidence>
<dbReference type="FunFam" id="3.40.1030.10:FF:000003">
    <property type="entry name" value="Pyrimidine-nucleoside phosphorylase"/>
    <property type="match status" value="1"/>
</dbReference>
<dbReference type="NCBIfam" id="TIGR02644">
    <property type="entry name" value="Y_phosphoryl"/>
    <property type="match status" value="1"/>
</dbReference>